<evidence type="ECO:0000313" key="3">
    <source>
        <dbReference type="EnsemblMetazoa" id="ADAC000876-PA"/>
    </source>
</evidence>
<reference evidence="2 4" key="1">
    <citation type="journal article" date="2010" name="BMC Genomics">
        <title>Combination of measures distinguishes pre-miRNAs from other stem-loops in the genome of the newly sequenced Anopheles darlingi.</title>
        <authorList>
            <person name="Mendes N.D."/>
            <person name="Freitas A.T."/>
            <person name="Vasconcelos A.T."/>
            <person name="Sagot M.F."/>
        </authorList>
    </citation>
    <scope>NUCLEOTIDE SEQUENCE</scope>
</reference>
<dbReference type="eggNOG" id="ENOG502T8GU">
    <property type="taxonomic scope" value="Eukaryota"/>
</dbReference>
<dbReference type="OMA" id="ITMTQCT"/>
<reference evidence="2" key="2">
    <citation type="submission" date="2010-05" db="EMBL/GenBank/DDBJ databases">
        <authorList>
            <person name="Almeida L.G."/>
            <person name="Nicolas M.F."/>
            <person name="Souza R.C."/>
            <person name="Vasconcelos A.T.R."/>
        </authorList>
    </citation>
    <scope>NUCLEOTIDE SEQUENCE</scope>
</reference>
<keyword evidence="1" id="KW-0812">Transmembrane</keyword>
<dbReference type="VEuPathDB" id="VectorBase:ADAC000876"/>
<feature type="transmembrane region" description="Helical" evidence="1">
    <location>
        <begin position="119"/>
        <end position="137"/>
    </location>
</feature>
<proteinExistence type="predicted"/>
<protein>
    <submittedName>
        <fullName evidence="2 3">Uncharacterized protein</fullName>
    </submittedName>
</protein>
<evidence type="ECO:0000256" key="1">
    <source>
        <dbReference type="SAM" id="Phobius"/>
    </source>
</evidence>
<sequence length="175" mass="19089">MLTGAEFVLSPVGVTKIVSLLCMIIAGMIFITTGDCNESRFWAATYITVTTTSAVLTMISYSSYALNLVKAEAALKKQHITVLALSYVVFFILLIISIITMTQCSRSVQTIQKVPEPLTILAAVLLAISGTILFLHWRATVPPEETRYSSRAEVCRVINDSESSCPQPPRKSVAV</sequence>
<dbReference type="Proteomes" id="UP000000673">
    <property type="component" value="Unassembled WGS sequence"/>
</dbReference>
<dbReference type="EMBL" id="ADMH02000223">
    <property type="protein sequence ID" value="ETN67324.1"/>
    <property type="molecule type" value="Genomic_DNA"/>
</dbReference>
<dbReference type="EnsemblMetazoa" id="ADAC000876-RA">
    <property type="protein sequence ID" value="ADAC000876-PA"/>
    <property type="gene ID" value="ADAC000876"/>
</dbReference>
<reference evidence="3" key="4">
    <citation type="submission" date="2015-06" db="UniProtKB">
        <authorList>
            <consortium name="EnsemblMetazoa"/>
        </authorList>
    </citation>
    <scope>IDENTIFICATION</scope>
</reference>
<name>W5JWF4_ANODA</name>
<keyword evidence="1" id="KW-0472">Membrane</keyword>
<dbReference type="HOGENOM" id="CLU_1533854_0_0_1"/>
<feature type="transmembrane region" description="Helical" evidence="1">
    <location>
        <begin position="7"/>
        <end position="31"/>
    </location>
</feature>
<feature type="transmembrane region" description="Helical" evidence="1">
    <location>
        <begin position="80"/>
        <end position="99"/>
    </location>
</feature>
<keyword evidence="4" id="KW-1185">Reference proteome</keyword>
<evidence type="ECO:0000313" key="2">
    <source>
        <dbReference type="EMBL" id="ETN67324.1"/>
    </source>
</evidence>
<dbReference type="AlphaFoldDB" id="W5JWF4"/>
<dbReference type="VEuPathDB" id="VectorBase:ADAR2_011106"/>
<reference evidence="2" key="3">
    <citation type="journal article" date="2013" name="Nucleic Acids Res.">
        <title>The genome of Anopheles darlingi, the main neotropical malaria vector.</title>
        <authorList>
            <person name="Marinotti O."/>
            <person name="Cerqueira G.C."/>
            <person name="de Almeida L.G."/>
            <person name="Ferro M.I."/>
            <person name="Loreto E.L."/>
            <person name="Zaha A."/>
            <person name="Teixeira S.M."/>
            <person name="Wespiser A.R."/>
            <person name="Almeida E Silva A."/>
            <person name="Schlindwein A.D."/>
            <person name="Pacheco A.C."/>
            <person name="Silva A.L."/>
            <person name="Graveley B.R."/>
            <person name="Walenz B.P."/>
            <person name="Lima Bde A."/>
            <person name="Ribeiro C.A."/>
            <person name="Nunes-Silva C.G."/>
            <person name="de Carvalho C.R."/>
            <person name="Soares C.M."/>
            <person name="de Menezes C.B."/>
            <person name="Matiolli C."/>
            <person name="Caffrey D."/>
            <person name="Araujo D.A."/>
            <person name="de Oliveira D.M."/>
            <person name="Golenbock D."/>
            <person name="Grisard E.C."/>
            <person name="Fantinatti-Garboggini F."/>
            <person name="de Carvalho F.M."/>
            <person name="Barcellos F.G."/>
            <person name="Prosdocimi F."/>
            <person name="May G."/>
            <person name="Azevedo Junior G.M."/>
            <person name="Guimaraes G.M."/>
            <person name="Goldman G.H."/>
            <person name="Padilha I.Q."/>
            <person name="Batista Jda S."/>
            <person name="Ferro J.A."/>
            <person name="Ribeiro J.M."/>
            <person name="Fietto J.L."/>
            <person name="Dabbas K.M."/>
            <person name="Cerdeira L."/>
            <person name="Agnez-Lima L.F."/>
            <person name="Brocchi M."/>
            <person name="de Carvalho M.O."/>
            <person name="Teixeira Mde M."/>
            <person name="Diniz Maia Mde M."/>
            <person name="Goldman M.H."/>
            <person name="Cruz Schneider M.P."/>
            <person name="Felipe M.S."/>
            <person name="Hungria M."/>
            <person name="Nicolas M.F."/>
            <person name="Pereira M."/>
            <person name="Montes M.A."/>
            <person name="Cantao M.E."/>
            <person name="Vincentz M."/>
            <person name="Rafael M.S."/>
            <person name="Silverman N."/>
            <person name="Stoco P.H."/>
            <person name="Souza R.C."/>
            <person name="Vicentini R."/>
            <person name="Gazzinelli R.T."/>
            <person name="Neves Rde O."/>
            <person name="Silva R."/>
            <person name="Astolfi-Filho S."/>
            <person name="Maciel T.E."/>
            <person name="Urmenyi T.P."/>
            <person name="Tadei W.P."/>
            <person name="Camargo E.P."/>
            <person name="de Vasconcelos A.T."/>
        </authorList>
    </citation>
    <scope>NUCLEOTIDE SEQUENCE</scope>
</reference>
<gene>
    <name evidence="2" type="ORF">AND_000876</name>
</gene>
<dbReference type="OrthoDB" id="8043446at2759"/>
<accession>W5JWF4</accession>
<feature type="transmembrane region" description="Helical" evidence="1">
    <location>
        <begin position="43"/>
        <end position="68"/>
    </location>
</feature>
<organism evidence="2">
    <name type="scientific">Anopheles darlingi</name>
    <name type="common">Mosquito</name>
    <dbReference type="NCBI Taxonomy" id="43151"/>
    <lineage>
        <taxon>Eukaryota</taxon>
        <taxon>Metazoa</taxon>
        <taxon>Ecdysozoa</taxon>
        <taxon>Arthropoda</taxon>
        <taxon>Hexapoda</taxon>
        <taxon>Insecta</taxon>
        <taxon>Pterygota</taxon>
        <taxon>Neoptera</taxon>
        <taxon>Endopterygota</taxon>
        <taxon>Diptera</taxon>
        <taxon>Nematocera</taxon>
        <taxon>Culicoidea</taxon>
        <taxon>Culicidae</taxon>
        <taxon>Anophelinae</taxon>
        <taxon>Anopheles</taxon>
    </lineage>
</organism>
<evidence type="ECO:0000313" key="4">
    <source>
        <dbReference type="Proteomes" id="UP000000673"/>
    </source>
</evidence>
<keyword evidence="1" id="KW-1133">Transmembrane helix</keyword>